<protein>
    <submittedName>
        <fullName evidence="2">EpsG family protein</fullName>
    </submittedName>
</protein>
<proteinExistence type="predicted"/>
<dbReference type="RefSeq" id="WP_221411962.1">
    <property type="nucleotide sequence ID" value="NZ_JABFOQ010000014.1"/>
</dbReference>
<feature type="transmembrane region" description="Helical" evidence="1">
    <location>
        <begin position="94"/>
        <end position="112"/>
    </location>
</feature>
<organism evidence="2 3">
    <name type="scientific">Empedobacter stercoris</name>
    <dbReference type="NCBI Taxonomy" id="1628248"/>
    <lineage>
        <taxon>Bacteria</taxon>
        <taxon>Pseudomonadati</taxon>
        <taxon>Bacteroidota</taxon>
        <taxon>Flavobacteriia</taxon>
        <taxon>Flavobacteriales</taxon>
        <taxon>Weeksellaceae</taxon>
        <taxon>Empedobacter</taxon>
    </lineage>
</organism>
<feature type="transmembrane region" description="Helical" evidence="1">
    <location>
        <begin position="256"/>
        <end position="273"/>
    </location>
</feature>
<dbReference type="InterPro" id="IPR049458">
    <property type="entry name" value="EpsG-like"/>
</dbReference>
<evidence type="ECO:0000313" key="2">
    <source>
        <dbReference type="EMBL" id="NOJ75677.1"/>
    </source>
</evidence>
<feature type="transmembrane region" description="Helical" evidence="1">
    <location>
        <begin position="162"/>
        <end position="187"/>
    </location>
</feature>
<sequence>MIYIVVLLLSLLILYLFYKGKPSKYSFLVATLFVSTIWVIIIGSQDSVGTDYTSYISIFSNKNYLEYYKDVKAEYLFYYIVKLSNYLSLNGQNVFYVFIALTSFLFFKIVSLINKKEVVTLTYLFITVSTLFHYQMNGLRQSVAVFFITLAILYYIRKNRLWFIIFALCGILMHKSSFIVIPVFLLLSNNRILFFLEKYLIGILITTSVLCLLPFDNVIEKLLGFTGVFKEVANYSNYAESDYVQRVSIVNKLSKLVYLPIYLYIVHFFYKQGYICKLSDFERRMLIIGVVSFSIKNLFLISSITNRIGLFFLLFSIFPVMLLFKELKNLKYNANALLAVIIIYINVLYFFKVVVFPYEVYSYQSVLFSL</sequence>
<dbReference type="EMBL" id="JABFOQ010000014">
    <property type="protein sequence ID" value="NOJ75677.1"/>
    <property type="molecule type" value="Genomic_DNA"/>
</dbReference>
<reference evidence="2 3" key="1">
    <citation type="submission" date="2020-05" db="EMBL/GenBank/DDBJ databases">
        <title>Tigecycline resistant gene in Empedobacter stercoris.</title>
        <authorList>
            <person name="Chen Y."/>
            <person name="Cheng Y."/>
            <person name="Zhou K."/>
        </authorList>
    </citation>
    <scope>NUCLEOTIDE SEQUENCE [LARGE SCALE GENOMIC DNA]</scope>
    <source>
        <strain evidence="2 3">ES202</strain>
    </source>
</reference>
<keyword evidence="1" id="KW-0472">Membrane</keyword>
<comment type="caution">
    <text evidence="2">The sequence shown here is derived from an EMBL/GenBank/DDBJ whole genome shotgun (WGS) entry which is preliminary data.</text>
</comment>
<feature type="transmembrane region" description="Helical" evidence="1">
    <location>
        <begin position="308"/>
        <end position="324"/>
    </location>
</feature>
<keyword evidence="1" id="KW-0812">Transmembrane</keyword>
<gene>
    <name evidence="2" type="ORF">HMH06_07520</name>
</gene>
<dbReference type="Proteomes" id="UP000580344">
    <property type="component" value="Unassembled WGS sequence"/>
</dbReference>
<keyword evidence="3" id="KW-1185">Reference proteome</keyword>
<accession>A0ABX1WMB3</accession>
<feature type="transmembrane region" description="Helical" evidence="1">
    <location>
        <begin position="139"/>
        <end position="156"/>
    </location>
</feature>
<feature type="transmembrane region" description="Helical" evidence="1">
    <location>
        <begin position="336"/>
        <end position="358"/>
    </location>
</feature>
<feature type="transmembrane region" description="Helical" evidence="1">
    <location>
        <begin position="199"/>
        <end position="215"/>
    </location>
</feature>
<keyword evidence="1" id="KW-1133">Transmembrane helix</keyword>
<feature type="transmembrane region" description="Helical" evidence="1">
    <location>
        <begin position="118"/>
        <end position="134"/>
    </location>
</feature>
<feature type="transmembrane region" description="Helical" evidence="1">
    <location>
        <begin position="285"/>
        <end position="302"/>
    </location>
</feature>
<evidence type="ECO:0000256" key="1">
    <source>
        <dbReference type="SAM" id="Phobius"/>
    </source>
</evidence>
<name>A0ABX1WMB3_9FLAO</name>
<evidence type="ECO:0000313" key="3">
    <source>
        <dbReference type="Proteomes" id="UP000580344"/>
    </source>
</evidence>
<dbReference type="Pfam" id="PF14897">
    <property type="entry name" value="EpsG"/>
    <property type="match status" value="1"/>
</dbReference>
<feature type="transmembrane region" description="Helical" evidence="1">
    <location>
        <begin position="26"/>
        <end position="44"/>
    </location>
</feature>